<dbReference type="STRING" id="1237085.Ngar_c11860"/>
<dbReference type="InterPro" id="IPR047662">
    <property type="entry name" value="SemiSWEET"/>
</dbReference>
<keyword evidence="3 5" id="KW-1133">Transmembrane helix</keyword>
<dbReference type="HOGENOM" id="CLU_135915_1_1_2"/>
<dbReference type="KEGG" id="nga:Ngar_c11860"/>
<dbReference type="Proteomes" id="UP000008037">
    <property type="component" value="Chromosome"/>
</dbReference>
<evidence type="ECO:0000256" key="4">
    <source>
        <dbReference type="ARBA" id="ARBA00023136"/>
    </source>
</evidence>
<evidence type="ECO:0000256" key="1">
    <source>
        <dbReference type="ARBA" id="ARBA00004141"/>
    </source>
</evidence>
<reference evidence="6 7" key="1">
    <citation type="journal article" date="2012" name="Environ. Microbiol.">
        <title>The genome of the ammonia-oxidizing Candidatus Nitrososphaera gargensis: insights into metabolic versatility and environmental adaptations.</title>
        <authorList>
            <person name="Spang A."/>
            <person name="Poehlein A."/>
            <person name="Offre P."/>
            <person name="Zumbragel S."/>
            <person name="Haider S."/>
            <person name="Rychlik N."/>
            <person name="Nowka B."/>
            <person name="Schmeisser C."/>
            <person name="Lebedeva E.V."/>
            <person name="Rattei T."/>
            <person name="Bohm C."/>
            <person name="Schmid M."/>
            <person name="Galushko A."/>
            <person name="Hatzenpichler R."/>
            <person name="Weinmaier T."/>
            <person name="Daniel R."/>
            <person name="Schleper C."/>
            <person name="Spieck E."/>
            <person name="Streit W."/>
            <person name="Wagner M."/>
        </authorList>
    </citation>
    <scope>NUCLEOTIDE SEQUENCE [LARGE SCALE GENOMIC DNA]</scope>
    <source>
        <strain evidence="7">Ga9.2</strain>
    </source>
</reference>
<evidence type="ECO:0000313" key="7">
    <source>
        <dbReference type="Proteomes" id="UP000008037"/>
    </source>
</evidence>
<feature type="transmembrane region" description="Helical" evidence="5">
    <location>
        <begin position="6"/>
        <end position="24"/>
    </location>
</feature>
<evidence type="ECO:0000313" key="6">
    <source>
        <dbReference type="EMBL" id="AFU58126.1"/>
    </source>
</evidence>
<evidence type="ECO:0000256" key="3">
    <source>
        <dbReference type="ARBA" id="ARBA00022989"/>
    </source>
</evidence>
<name>K0I9X1_NITGG</name>
<feature type="transmembrane region" description="Helical" evidence="5">
    <location>
        <begin position="36"/>
        <end position="55"/>
    </location>
</feature>
<dbReference type="EMBL" id="CP002408">
    <property type="protein sequence ID" value="AFU58126.1"/>
    <property type="molecule type" value="Genomic_DNA"/>
</dbReference>
<dbReference type="InterPro" id="IPR006603">
    <property type="entry name" value="PQ-loop_rpt"/>
</dbReference>
<evidence type="ECO:0000256" key="5">
    <source>
        <dbReference type="SAM" id="Phobius"/>
    </source>
</evidence>
<dbReference type="RefSeq" id="WP_015018663.1">
    <property type="nucleotide sequence ID" value="NC_018719.1"/>
</dbReference>
<evidence type="ECO:0000256" key="2">
    <source>
        <dbReference type="ARBA" id="ARBA00022692"/>
    </source>
</evidence>
<sequence>MEIDTIVGISAAILTMSSFIPQIIKAIKTRSMEDVSVYLMPLFIVGFSLWVAYGFMQDDPVIIGSNITGIAFNTTLLFLKSRYKMTERRAEQ</sequence>
<feature type="transmembrane region" description="Helical" evidence="5">
    <location>
        <begin position="61"/>
        <end position="79"/>
    </location>
</feature>
<dbReference type="GO" id="GO:0051119">
    <property type="term" value="F:sugar transmembrane transporter activity"/>
    <property type="evidence" value="ECO:0007669"/>
    <property type="project" value="InterPro"/>
</dbReference>
<dbReference type="BioCyc" id="CNIT1237085:G1324-1184-MONOMER"/>
<dbReference type="OrthoDB" id="11322at2157"/>
<comment type="subcellular location">
    <subcellularLocation>
        <location evidence="1">Membrane</location>
        <topology evidence="1">Multi-pass membrane protein</topology>
    </subcellularLocation>
</comment>
<proteinExistence type="predicted"/>
<keyword evidence="7" id="KW-1185">Reference proteome</keyword>
<dbReference type="NCBIfam" id="NF037968">
    <property type="entry name" value="SemiSWEET_2"/>
    <property type="match status" value="1"/>
</dbReference>
<dbReference type="Pfam" id="PF04193">
    <property type="entry name" value="PQ-loop"/>
    <property type="match status" value="1"/>
</dbReference>
<keyword evidence="4 5" id="KW-0472">Membrane</keyword>
<gene>
    <name evidence="6" type="ordered locus">Ngar_c11860</name>
</gene>
<keyword evidence="2 5" id="KW-0812">Transmembrane</keyword>
<protein>
    <submittedName>
        <fullName evidence="6">PQ loop repeat-containing protein</fullName>
    </submittedName>
</protein>
<dbReference type="GeneID" id="13797445"/>
<organism evidence="6 7">
    <name type="scientific">Nitrososphaera gargensis (strain Ga9.2)</name>
    <dbReference type="NCBI Taxonomy" id="1237085"/>
    <lineage>
        <taxon>Archaea</taxon>
        <taxon>Nitrososphaerota</taxon>
        <taxon>Nitrososphaeria</taxon>
        <taxon>Nitrososphaerales</taxon>
        <taxon>Nitrososphaeraceae</taxon>
        <taxon>Nitrososphaera</taxon>
    </lineage>
</organism>
<accession>K0I9X1</accession>
<dbReference type="InParanoid" id="K0I9X1"/>
<dbReference type="GO" id="GO:0016020">
    <property type="term" value="C:membrane"/>
    <property type="evidence" value="ECO:0007669"/>
    <property type="project" value="UniProtKB-SubCell"/>
</dbReference>
<dbReference type="Gene3D" id="1.20.1280.290">
    <property type="match status" value="1"/>
</dbReference>
<dbReference type="AlphaFoldDB" id="K0I9X1"/>